<dbReference type="InterPro" id="IPR036390">
    <property type="entry name" value="WH_DNA-bd_sf"/>
</dbReference>
<dbReference type="Pfam" id="PF01047">
    <property type="entry name" value="MarR"/>
    <property type="match status" value="1"/>
</dbReference>
<protein>
    <recommendedName>
        <fullName evidence="1">HTH marR-type domain-containing protein</fullName>
    </recommendedName>
</protein>
<dbReference type="Proteomes" id="UP000603865">
    <property type="component" value="Unassembled WGS sequence"/>
</dbReference>
<dbReference type="PANTHER" id="PTHR33164:SF43">
    <property type="entry name" value="HTH-TYPE TRANSCRIPTIONAL REPRESSOR YETL"/>
    <property type="match status" value="1"/>
</dbReference>
<dbReference type="InterPro" id="IPR039422">
    <property type="entry name" value="MarR/SlyA-like"/>
</dbReference>
<keyword evidence="3" id="KW-1185">Reference proteome</keyword>
<evidence type="ECO:0000259" key="1">
    <source>
        <dbReference type="PROSITE" id="PS50995"/>
    </source>
</evidence>
<dbReference type="EMBL" id="BMQL01000024">
    <property type="protein sequence ID" value="GGR20220.1"/>
    <property type="molecule type" value="Genomic_DNA"/>
</dbReference>
<accession>A0A918CDS5</accession>
<sequence length="146" mass="16195">MPAGADRWTGYALAWVTSLAGQQYAEGMAKLGLQASHAAILQMLHEAGPMNQNRLAERTRIDKAPLVGLLNTLEQLTLVERRPHPSDRRAFEVHLTPQGAAKLSDIEQMNAQVTETFFEPLSSAEQRVLHDLLTRLARHHTPPTNS</sequence>
<dbReference type="AlphaFoldDB" id="A0A918CDS5"/>
<dbReference type="PROSITE" id="PS50995">
    <property type="entry name" value="HTH_MARR_2"/>
    <property type="match status" value="1"/>
</dbReference>
<reference evidence="2" key="2">
    <citation type="submission" date="2020-09" db="EMBL/GenBank/DDBJ databases">
        <authorList>
            <person name="Sun Q."/>
            <person name="Ohkuma M."/>
        </authorList>
    </citation>
    <scope>NUCLEOTIDE SEQUENCE</scope>
    <source>
        <strain evidence="2">JCM 31311</strain>
    </source>
</reference>
<dbReference type="PANTHER" id="PTHR33164">
    <property type="entry name" value="TRANSCRIPTIONAL REGULATOR, MARR FAMILY"/>
    <property type="match status" value="1"/>
</dbReference>
<evidence type="ECO:0000313" key="3">
    <source>
        <dbReference type="Proteomes" id="UP000603865"/>
    </source>
</evidence>
<dbReference type="GO" id="GO:0003700">
    <property type="term" value="F:DNA-binding transcription factor activity"/>
    <property type="evidence" value="ECO:0007669"/>
    <property type="project" value="InterPro"/>
</dbReference>
<dbReference type="Gene3D" id="1.10.10.10">
    <property type="entry name" value="Winged helix-like DNA-binding domain superfamily/Winged helix DNA-binding domain"/>
    <property type="match status" value="1"/>
</dbReference>
<proteinExistence type="predicted"/>
<dbReference type="InterPro" id="IPR036388">
    <property type="entry name" value="WH-like_DNA-bd_sf"/>
</dbReference>
<reference evidence="2" key="1">
    <citation type="journal article" date="2014" name="Int. J. Syst. Evol. Microbiol.">
        <title>Complete genome sequence of Corynebacterium casei LMG S-19264T (=DSM 44701T), isolated from a smear-ripened cheese.</title>
        <authorList>
            <consortium name="US DOE Joint Genome Institute (JGI-PGF)"/>
            <person name="Walter F."/>
            <person name="Albersmeier A."/>
            <person name="Kalinowski J."/>
            <person name="Ruckert C."/>
        </authorList>
    </citation>
    <scope>NUCLEOTIDE SEQUENCE</scope>
    <source>
        <strain evidence="2">JCM 31311</strain>
    </source>
</reference>
<comment type="caution">
    <text evidence="2">The sequence shown here is derived from an EMBL/GenBank/DDBJ whole genome shotgun (WGS) entry which is preliminary data.</text>
</comment>
<dbReference type="SMART" id="SM00347">
    <property type="entry name" value="HTH_MARR"/>
    <property type="match status" value="1"/>
</dbReference>
<organism evidence="2 3">
    <name type="scientific">Deinococcus ruber</name>
    <dbReference type="NCBI Taxonomy" id="1848197"/>
    <lineage>
        <taxon>Bacteria</taxon>
        <taxon>Thermotogati</taxon>
        <taxon>Deinococcota</taxon>
        <taxon>Deinococci</taxon>
        <taxon>Deinococcales</taxon>
        <taxon>Deinococcaceae</taxon>
        <taxon>Deinococcus</taxon>
    </lineage>
</organism>
<dbReference type="GO" id="GO:0006950">
    <property type="term" value="P:response to stress"/>
    <property type="evidence" value="ECO:0007669"/>
    <property type="project" value="TreeGrafter"/>
</dbReference>
<dbReference type="SUPFAM" id="SSF46785">
    <property type="entry name" value="Winged helix' DNA-binding domain"/>
    <property type="match status" value="1"/>
</dbReference>
<dbReference type="InterPro" id="IPR000835">
    <property type="entry name" value="HTH_MarR-typ"/>
</dbReference>
<evidence type="ECO:0000313" key="2">
    <source>
        <dbReference type="EMBL" id="GGR20220.1"/>
    </source>
</evidence>
<name>A0A918CDS5_9DEIO</name>
<feature type="domain" description="HTH marR-type" evidence="1">
    <location>
        <begin position="1"/>
        <end position="138"/>
    </location>
</feature>
<dbReference type="PRINTS" id="PR00598">
    <property type="entry name" value="HTHMARR"/>
</dbReference>
<gene>
    <name evidence="2" type="ORF">GCM10008957_35800</name>
</gene>